<evidence type="ECO:0000313" key="2">
    <source>
        <dbReference type="Proteomes" id="UP000031637"/>
    </source>
</evidence>
<dbReference type="InterPro" id="IPR011032">
    <property type="entry name" value="GroES-like_sf"/>
</dbReference>
<dbReference type="SUPFAM" id="SSF50129">
    <property type="entry name" value="GroES-like"/>
    <property type="match status" value="1"/>
</dbReference>
<dbReference type="STRING" id="1223802.SUTH_01638"/>
<keyword evidence="2" id="KW-1185">Reference proteome</keyword>
<protein>
    <submittedName>
        <fullName evidence="1">Uncharacterized protein</fullName>
    </submittedName>
</protein>
<proteinExistence type="predicted"/>
<name>W0SEG3_9PROT</name>
<evidence type="ECO:0000313" key="1">
    <source>
        <dbReference type="EMBL" id="BAO29431.1"/>
    </source>
</evidence>
<dbReference type="AlphaFoldDB" id="W0SEG3"/>
<sequence length="83" mass="9086">MQACYIERYGDAYVVKVGELPTPEPGPGELVFRMQAASVNPVDNKRRAPACCGHCSPTACRRSSATMRPVSSHRTCSIYIILI</sequence>
<dbReference type="KEGG" id="shd:SUTH_01638"/>
<dbReference type="Proteomes" id="UP000031637">
    <property type="component" value="Chromosome"/>
</dbReference>
<dbReference type="HOGENOM" id="CLU_2541338_0_0_4"/>
<dbReference type="Gene3D" id="3.90.180.10">
    <property type="entry name" value="Medium-chain alcohol dehydrogenases, catalytic domain"/>
    <property type="match status" value="1"/>
</dbReference>
<gene>
    <name evidence="1" type="ORF">SUTH_01638</name>
</gene>
<reference evidence="1 2" key="1">
    <citation type="journal article" date="2014" name="Syst. Appl. Microbiol.">
        <title>Complete genomes of freshwater sulfur oxidizers Sulfuricella denitrificans skB26 and Sulfuritalea hydrogenivorans sk43H: genetic insights into the sulfur oxidation pathway of betaproteobacteria.</title>
        <authorList>
            <person name="Watanabe T."/>
            <person name="Kojima H."/>
            <person name="Fukui M."/>
        </authorList>
    </citation>
    <scope>NUCLEOTIDE SEQUENCE [LARGE SCALE GENOMIC DNA]</scope>
    <source>
        <strain evidence="1">DSM22779</strain>
    </source>
</reference>
<accession>W0SEG3</accession>
<organism evidence="1 2">
    <name type="scientific">Sulfuritalea hydrogenivorans sk43H</name>
    <dbReference type="NCBI Taxonomy" id="1223802"/>
    <lineage>
        <taxon>Bacteria</taxon>
        <taxon>Pseudomonadati</taxon>
        <taxon>Pseudomonadota</taxon>
        <taxon>Betaproteobacteria</taxon>
        <taxon>Nitrosomonadales</taxon>
        <taxon>Sterolibacteriaceae</taxon>
        <taxon>Sulfuritalea</taxon>
    </lineage>
</organism>
<dbReference type="EMBL" id="AP012547">
    <property type="protein sequence ID" value="BAO29431.1"/>
    <property type="molecule type" value="Genomic_DNA"/>
</dbReference>